<dbReference type="GO" id="GO:0016788">
    <property type="term" value="F:hydrolase activity, acting on ester bonds"/>
    <property type="evidence" value="ECO:0007669"/>
    <property type="project" value="InterPro"/>
</dbReference>
<dbReference type="EMBL" id="AWNI01000042">
    <property type="protein sequence ID" value="ETS59496.1"/>
    <property type="molecule type" value="Genomic_DNA"/>
</dbReference>
<evidence type="ECO:0000313" key="4">
    <source>
        <dbReference type="Proteomes" id="UP000019462"/>
    </source>
</evidence>
<dbReference type="InterPro" id="IPR013830">
    <property type="entry name" value="SGNH_hydro"/>
</dbReference>
<dbReference type="InterPro" id="IPR036514">
    <property type="entry name" value="SGNH_hydro_sf"/>
</dbReference>
<sequence length="328" mass="36039">MPATRAKTVRTSPIPPCPTLAQTVTRTTPRATLLVPPKIHTAAVIPHYGVFFRMRLIALGSSFAAGPGIAPQVDAAAGRSGNNYPHLLARRLGLDSSHSTQLLDLTVSGATMLNLISDDQDTGDKVFPPQISLLPPADDDDQTIITVTGGGNDMFYIGSMFARTLSTTLWGRIYSYLFMTQDQKQGLENPTIASPDQVVERFNVLLDDLHKRFPRATVYLVEYFAMMGPETVGGKHVAWSQDQVETYKQTANQLKRIYAQAAEGRENVHIVPLAQVSYEHAIGSKHPWVSDGSILNFYRRGAFHPNLAGMKAAADLIYDTHQRLHTKA</sequence>
<accession>W3VFH2</accession>
<dbReference type="Proteomes" id="UP000019462">
    <property type="component" value="Unassembled WGS sequence"/>
</dbReference>
<organism evidence="3 4">
    <name type="scientific">Moesziomyces aphidis</name>
    <name type="common">Pseudozyma aphidis</name>
    <dbReference type="NCBI Taxonomy" id="84754"/>
    <lineage>
        <taxon>Eukaryota</taxon>
        <taxon>Fungi</taxon>
        <taxon>Dikarya</taxon>
        <taxon>Basidiomycota</taxon>
        <taxon>Ustilaginomycotina</taxon>
        <taxon>Ustilaginomycetes</taxon>
        <taxon>Ustilaginales</taxon>
        <taxon>Ustilaginaceae</taxon>
        <taxon>Moesziomyces</taxon>
    </lineage>
</organism>
<proteinExistence type="predicted"/>
<gene>
    <name evidence="3" type="ORF">PaG_06415</name>
</gene>
<dbReference type="HOGENOM" id="CLU_038449_1_1_1"/>
<keyword evidence="4" id="KW-1185">Reference proteome</keyword>
<comment type="caution">
    <text evidence="3">The sequence shown here is derived from an EMBL/GenBank/DDBJ whole genome shotgun (WGS) entry which is preliminary data.</text>
</comment>
<dbReference type="CDD" id="cd01823">
    <property type="entry name" value="SEST_like"/>
    <property type="match status" value="1"/>
</dbReference>
<protein>
    <recommendedName>
        <fullName evidence="2">SGNH hydrolase-type esterase domain-containing protein</fullName>
    </recommendedName>
</protein>
<feature type="region of interest" description="Disordered" evidence="1">
    <location>
        <begin position="1"/>
        <end position="21"/>
    </location>
</feature>
<dbReference type="InterPro" id="IPR037460">
    <property type="entry name" value="SEST-like"/>
</dbReference>
<name>W3VFH2_MOEAP</name>
<dbReference type="PANTHER" id="PTHR37981:SF1">
    <property type="entry name" value="SGNH HYDROLASE-TYPE ESTERASE DOMAIN-CONTAINING PROTEIN"/>
    <property type="match status" value="1"/>
</dbReference>
<dbReference type="Gene3D" id="3.40.50.1110">
    <property type="entry name" value="SGNH hydrolase"/>
    <property type="match status" value="1"/>
</dbReference>
<evidence type="ECO:0000256" key="1">
    <source>
        <dbReference type="SAM" id="MobiDB-lite"/>
    </source>
</evidence>
<dbReference type="SUPFAM" id="SSF52266">
    <property type="entry name" value="SGNH hydrolase"/>
    <property type="match status" value="1"/>
</dbReference>
<dbReference type="OrthoDB" id="21678at2759"/>
<dbReference type="PANTHER" id="PTHR37981">
    <property type="entry name" value="LIPASE 2"/>
    <property type="match status" value="1"/>
</dbReference>
<evidence type="ECO:0000313" key="3">
    <source>
        <dbReference type="EMBL" id="ETS59496.1"/>
    </source>
</evidence>
<dbReference type="GO" id="GO:0006629">
    <property type="term" value="P:lipid metabolic process"/>
    <property type="evidence" value="ECO:0007669"/>
    <property type="project" value="TreeGrafter"/>
</dbReference>
<dbReference type="Pfam" id="PF13472">
    <property type="entry name" value="Lipase_GDSL_2"/>
    <property type="match status" value="1"/>
</dbReference>
<evidence type="ECO:0000259" key="2">
    <source>
        <dbReference type="Pfam" id="PF13472"/>
    </source>
</evidence>
<dbReference type="AlphaFoldDB" id="W3VFH2"/>
<feature type="domain" description="SGNH hydrolase-type esterase" evidence="2">
    <location>
        <begin position="58"/>
        <end position="312"/>
    </location>
</feature>
<reference evidence="3 4" key="1">
    <citation type="journal article" date="2014" name="Genome Announc.">
        <title>Genome sequence of the basidiomycetous fungus Pseudozyma aphidis DSM70725, an efficient producer of biosurfactant mannosylerythritol lipids.</title>
        <authorList>
            <person name="Lorenz S."/>
            <person name="Guenther M."/>
            <person name="Grumaz C."/>
            <person name="Rupp S."/>
            <person name="Zibek S."/>
            <person name="Sohn K."/>
        </authorList>
    </citation>
    <scope>NUCLEOTIDE SEQUENCE [LARGE SCALE GENOMIC DNA]</scope>
    <source>
        <strain evidence="4">ATCC 32657 / CBS 517.83 / DSM 70725 / JCM 10318 / NBRC 10182 / NRRL Y-7954 / St-0401</strain>
    </source>
</reference>